<dbReference type="PANTHER" id="PTHR12461">
    <property type="entry name" value="HYPOXIA-INDUCIBLE FACTOR 1 ALPHA INHIBITOR-RELATED"/>
    <property type="match status" value="1"/>
</dbReference>
<feature type="compositionally biased region" description="Basic and acidic residues" evidence="1">
    <location>
        <begin position="12"/>
        <end position="21"/>
    </location>
</feature>
<organism evidence="3 4">
    <name type="scientific">Thalassiosira oceanica</name>
    <name type="common">Marine diatom</name>
    <dbReference type="NCBI Taxonomy" id="159749"/>
    <lineage>
        <taxon>Eukaryota</taxon>
        <taxon>Sar</taxon>
        <taxon>Stramenopiles</taxon>
        <taxon>Ochrophyta</taxon>
        <taxon>Bacillariophyta</taxon>
        <taxon>Coscinodiscophyceae</taxon>
        <taxon>Thalassiosirophycidae</taxon>
        <taxon>Thalassiosirales</taxon>
        <taxon>Thalassiosiraceae</taxon>
        <taxon>Thalassiosira</taxon>
    </lineage>
</organism>
<comment type="caution">
    <text evidence="3">The sequence shown here is derived from an EMBL/GenBank/DDBJ whole genome shotgun (WGS) entry which is preliminary data.</text>
</comment>
<gene>
    <name evidence="3" type="ORF">THAOC_10698</name>
</gene>
<name>K0SPA6_THAOC</name>
<dbReference type="PROSITE" id="PS51184">
    <property type="entry name" value="JMJC"/>
    <property type="match status" value="1"/>
</dbReference>
<accession>K0SPA6</accession>
<dbReference type="InterPro" id="IPR003347">
    <property type="entry name" value="JmjC_dom"/>
</dbReference>
<feature type="region of interest" description="Disordered" evidence="1">
    <location>
        <begin position="1"/>
        <end position="33"/>
    </location>
</feature>
<feature type="non-terminal residue" evidence="3">
    <location>
        <position position="1"/>
    </location>
</feature>
<dbReference type="Proteomes" id="UP000266841">
    <property type="component" value="Unassembled WGS sequence"/>
</dbReference>
<dbReference type="AlphaFoldDB" id="K0SPA6"/>
<keyword evidence="4" id="KW-1185">Reference proteome</keyword>
<evidence type="ECO:0000313" key="4">
    <source>
        <dbReference type="Proteomes" id="UP000266841"/>
    </source>
</evidence>
<evidence type="ECO:0000313" key="3">
    <source>
        <dbReference type="EMBL" id="EJK68148.1"/>
    </source>
</evidence>
<dbReference type="OMA" id="PASWWHE"/>
<proteinExistence type="predicted"/>
<dbReference type="eggNOG" id="KOG2508">
    <property type="taxonomic scope" value="Eukaryota"/>
</dbReference>
<evidence type="ECO:0000259" key="2">
    <source>
        <dbReference type="PROSITE" id="PS51184"/>
    </source>
</evidence>
<dbReference type="Pfam" id="PF13621">
    <property type="entry name" value="Cupin_8"/>
    <property type="match status" value="1"/>
</dbReference>
<dbReference type="InterPro" id="IPR014710">
    <property type="entry name" value="RmlC-like_jellyroll"/>
</dbReference>
<reference evidence="3 4" key="1">
    <citation type="journal article" date="2012" name="Genome Biol.">
        <title>Genome and low-iron response of an oceanic diatom adapted to chronic iron limitation.</title>
        <authorList>
            <person name="Lommer M."/>
            <person name="Specht M."/>
            <person name="Roy A.S."/>
            <person name="Kraemer L."/>
            <person name="Andreson R."/>
            <person name="Gutowska M.A."/>
            <person name="Wolf J."/>
            <person name="Bergner S.V."/>
            <person name="Schilhabel M.B."/>
            <person name="Klostermeier U.C."/>
            <person name="Beiko R.G."/>
            <person name="Rosenstiel P."/>
            <person name="Hippler M."/>
            <person name="Laroche J."/>
        </authorList>
    </citation>
    <scope>NUCLEOTIDE SEQUENCE [LARGE SCALE GENOMIC DNA]</scope>
    <source>
        <strain evidence="3 4">CCMP1005</strain>
    </source>
</reference>
<dbReference type="Gene3D" id="2.60.120.10">
    <property type="entry name" value="Jelly Rolls"/>
    <property type="match status" value="2"/>
</dbReference>
<protein>
    <recommendedName>
        <fullName evidence="2">JmjC domain-containing protein</fullName>
    </recommendedName>
</protein>
<dbReference type="InterPro" id="IPR041667">
    <property type="entry name" value="Cupin_8"/>
</dbReference>
<sequence>GRGDPPPPPSEGGRKRPRQGEDGTAPSWGVNGVNRNRYAGWTVPSPGHVIPSVPVGDVDPPSFYERYVRTRRPVVLRGVPPELLRGACARWPDFAHLASRAGDETVNVERRSSTSDRFGRGEEVPMRFDEFLRLMAAEDGSGDGTRHYLTTQTCLADDDGRPGLLSPLMERLRDDFPLRPDIMGNLVPQNANLWMGRVSASSSSSSGLHHDYHDNLYVLMRGRKRFRLYSPADAGRLYTRGKLAKVHPNGRINYEGEETTAYGADVGSDAAARASRRQEEAERKLEEAERAAEEGEEGAQERLERAEEELERAMEAVLDAEMDGDEEDGDGVPAKGELFDEPRRIVDRTVKDPDNFSTVPWDILDDAAELKKSHPLVLEANAAFCELGRGDMLYLPASWFHEVTSRGEDVGGGKGDGGVHLALNYWFHPPDGESFERPYSTDFWPRDYEERNRRSAAAENGDA</sequence>
<feature type="compositionally biased region" description="Pro residues" evidence="1">
    <location>
        <begin position="1"/>
        <end position="10"/>
    </location>
</feature>
<dbReference type="OrthoDB" id="415358at2759"/>
<evidence type="ECO:0000256" key="1">
    <source>
        <dbReference type="SAM" id="MobiDB-lite"/>
    </source>
</evidence>
<dbReference type="SUPFAM" id="SSF51197">
    <property type="entry name" value="Clavaminate synthase-like"/>
    <property type="match status" value="1"/>
</dbReference>
<dbReference type="EMBL" id="AGNL01011937">
    <property type="protein sequence ID" value="EJK68148.1"/>
    <property type="molecule type" value="Genomic_DNA"/>
</dbReference>
<feature type="domain" description="JmjC" evidence="2">
    <location>
        <begin position="165"/>
        <end position="442"/>
    </location>
</feature>
<feature type="compositionally biased region" description="Basic and acidic residues" evidence="1">
    <location>
        <begin position="288"/>
        <end position="305"/>
    </location>
</feature>
<dbReference type="PANTHER" id="PTHR12461:SF100">
    <property type="entry name" value="JMJC DOMAIN-CONTAINING PROTEIN 4"/>
    <property type="match status" value="1"/>
</dbReference>
<feature type="region of interest" description="Disordered" evidence="1">
    <location>
        <begin position="288"/>
        <end position="308"/>
    </location>
</feature>